<evidence type="ECO:0000313" key="2">
    <source>
        <dbReference type="EMBL" id="MED6161243.1"/>
    </source>
</evidence>
<reference evidence="2 3" key="1">
    <citation type="journal article" date="2023" name="Plants (Basel)">
        <title>Bridging the Gap: Combining Genomics and Transcriptomics Approaches to Understand Stylosanthes scabra, an Orphan Legume from the Brazilian Caatinga.</title>
        <authorList>
            <person name="Ferreira-Neto J.R.C."/>
            <person name="da Silva M.D."/>
            <person name="Binneck E."/>
            <person name="de Melo N.F."/>
            <person name="da Silva R.H."/>
            <person name="de Melo A.L.T.M."/>
            <person name="Pandolfi V."/>
            <person name="Bustamante F.O."/>
            <person name="Brasileiro-Vidal A.C."/>
            <person name="Benko-Iseppon A.M."/>
        </authorList>
    </citation>
    <scope>NUCLEOTIDE SEQUENCE [LARGE SCALE GENOMIC DNA]</scope>
    <source>
        <tissue evidence="2">Leaves</tissue>
    </source>
</reference>
<dbReference type="Proteomes" id="UP001341840">
    <property type="component" value="Unassembled WGS sequence"/>
</dbReference>
<evidence type="ECO:0000313" key="3">
    <source>
        <dbReference type="Proteomes" id="UP001341840"/>
    </source>
</evidence>
<gene>
    <name evidence="2" type="ORF">PIB30_058920</name>
</gene>
<feature type="region of interest" description="Disordered" evidence="1">
    <location>
        <begin position="1"/>
        <end position="60"/>
    </location>
</feature>
<accession>A0ABU6UMG9</accession>
<comment type="caution">
    <text evidence="2">The sequence shown here is derived from an EMBL/GenBank/DDBJ whole genome shotgun (WGS) entry which is preliminary data.</text>
</comment>
<sequence length="80" mass="9617">MQEVQFEKKQKKREVEKKKKCRAEDGRGILENTQECKQKRDKRGSRAFRKRKEEVKRNDKVSTFNSQALFNTLRESKKGQ</sequence>
<protein>
    <submittedName>
        <fullName evidence="2">Uncharacterized protein</fullName>
    </submittedName>
</protein>
<feature type="compositionally biased region" description="Basic and acidic residues" evidence="1">
    <location>
        <begin position="1"/>
        <end position="38"/>
    </location>
</feature>
<dbReference type="EMBL" id="JASCZI010121330">
    <property type="protein sequence ID" value="MED6161243.1"/>
    <property type="molecule type" value="Genomic_DNA"/>
</dbReference>
<organism evidence="2 3">
    <name type="scientific">Stylosanthes scabra</name>
    <dbReference type="NCBI Taxonomy" id="79078"/>
    <lineage>
        <taxon>Eukaryota</taxon>
        <taxon>Viridiplantae</taxon>
        <taxon>Streptophyta</taxon>
        <taxon>Embryophyta</taxon>
        <taxon>Tracheophyta</taxon>
        <taxon>Spermatophyta</taxon>
        <taxon>Magnoliopsida</taxon>
        <taxon>eudicotyledons</taxon>
        <taxon>Gunneridae</taxon>
        <taxon>Pentapetalae</taxon>
        <taxon>rosids</taxon>
        <taxon>fabids</taxon>
        <taxon>Fabales</taxon>
        <taxon>Fabaceae</taxon>
        <taxon>Papilionoideae</taxon>
        <taxon>50 kb inversion clade</taxon>
        <taxon>dalbergioids sensu lato</taxon>
        <taxon>Dalbergieae</taxon>
        <taxon>Pterocarpus clade</taxon>
        <taxon>Stylosanthes</taxon>
    </lineage>
</organism>
<feature type="non-terminal residue" evidence="2">
    <location>
        <position position="80"/>
    </location>
</feature>
<feature type="compositionally biased region" description="Basic residues" evidence="1">
    <location>
        <begin position="39"/>
        <end position="50"/>
    </location>
</feature>
<proteinExistence type="predicted"/>
<keyword evidence="3" id="KW-1185">Reference proteome</keyword>
<evidence type="ECO:0000256" key="1">
    <source>
        <dbReference type="SAM" id="MobiDB-lite"/>
    </source>
</evidence>
<name>A0ABU6UMG9_9FABA</name>
<feature type="compositionally biased region" description="Basic and acidic residues" evidence="1">
    <location>
        <begin position="51"/>
        <end position="60"/>
    </location>
</feature>